<name>A0A4Z0V9A9_9BACT</name>
<reference evidence="5 6" key="1">
    <citation type="submission" date="2019-02" db="EMBL/GenBank/DDBJ databases">
        <title>Isolation and identification of novel species under the genus Muribaculum.</title>
        <authorList>
            <person name="Miyake S."/>
            <person name="Ding Y."/>
            <person name="Low A."/>
            <person name="Soh M."/>
            <person name="Seedorf H."/>
        </authorList>
    </citation>
    <scope>NUCLEOTIDE SEQUENCE [LARGE SCALE GENOMIC DNA]</scope>
    <source>
        <strain evidence="5 6">TLL-A3</strain>
    </source>
</reference>
<evidence type="ECO:0000313" key="5">
    <source>
        <dbReference type="EMBL" id="TGG40345.1"/>
    </source>
</evidence>
<dbReference type="Proteomes" id="UP000297635">
    <property type="component" value="Unassembled WGS sequence"/>
</dbReference>
<dbReference type="InterPro" id="IPR011611">
    <property type="entry name" value="PfkB_dom"/>
</dbReference>
<feature type="domain" description="Carbohydrate kinase PfkB" evidence="4">
    <location>
        <begin position="27"/>
        <end position="294"/>
    </location>
</feature>
<dbReference type="EMBL" id="SJSA01000001">
    <property type="protein sequence ID" value="TGG40345.1"/>
    <property type="molecule type" value="Genomic_DNA"/>
</dbReference>
<dbReference type="InterPro" id="IPR029056">
    <property type="entry name" value="Ribokinase-like"/>
</dbReference>
<sequence>MNEKFENSPALIVGIGELLWDVLPDGKKIGGAPCNFAYHVSQFGLPAIGVSAVGNDDLGEELKAAVLARDIECNIAEVDYPTGTVQVSLDAAGVPCYDIKEGAAWDNIPFTDALRDIASVTRAVSFGSLAQRSEVSRATIKAFLDAMPDGDGQYKVFDINLRLSFYTPQVISDSLARCNVLKINDEELEVVSGMLGISGGSQQERCIALLEKYGLRTLILTCGVNGSYVFTGKEVSFVETPRVDVVDTVGAGDSFTGAFVAGMLSGMPLREAHRLAVDTSAYVCSCAGAMPKLPDSLVGRVPRL</sequence>
<evidence type="ECO:0000259" key="4">
    <source>
        <dbReference type="Pfam" id="PF00294"/>
    </source>
</evidence>
<dbReference type="GeneID" id="82149433"/>
<dbReference type="PANTHER" id="PTHR43085:SF57">
    <property type="entry name" value="CARBOHYDRATE KINASE PFKB DOMAIN-CONTAINING PROTEIN"/>
    <property type="match status" value="1"/>
</dbReference>
<keyword evidence="3 5" id="KW-0418">Kinase</keyword>
<dbReference type="InterPro" id="IPR050306">
    <property type="entry name" value="PfkB_Carbo_kinase"/>
</dbReference>
<dbReference type="PROSITE" id="PS00584">
    <property type="entry name" value="PFKB_KINASES_2"/>
    <property type="match status" value="1"/>
</dbReference>
<evidence type="ECO:0000256" key="3">
    <source>
        <dbReference type="ARBA" id="ARBA00022777"/>
    </source>
</evidence>
<dbReference type="PANTHER" id="PTHR43085">
    <property type="entry name" value="HEXOKINASE FAMILY MEMBER"/>
    <property type="match status" value="1"/>
</dbReference>
<organism evidence="5 6">
    <name type="scientific">Duncaniella freteri</name>
    <dbReference type="NCBI Taxonomy" id="2530391"/>
    <lineage>
        <taxon>Bacteria</taxon>
        <taxon>Pseudomonadati</taxon>
        <taxon>Bacteroidota</taxon>
        <taxon>Bacteroidia</taxon>
        <taxon>Bacteroidales</taxon>
        <taxon>Muribaculaceae</taxon>
        <taxon>Duncaniella</taxon>
    </lineage>
</organism>
<dbReference type="Gene3D" id="3.40.1190.20">
    <property type="match status" value="1"/>
</dbReference>
<comment type="similarity">
    <text evidence="1">Belongs to the carbohydrate kinase PfkB family.</text>
</comment>
<keyword evidence="2" id="KW-0808">Transferase</keyword>
<keyword evidence="6" id="KW-1185">Reference proteome</keyword>
<protein>
    <submittedName>
        <fullName evidence="5">Carbohydrate kinase</fullName>
    </submittedName>
</protein>
<dbReference type="PROSITE" id="PS00583">
    <property type="entry name" value="PFKB_KINASES_1"/>
    <property type="match status" value="1"/>
</dbReference>
<dbReference type="Pfam" id="PF00294">
    <property type="entry name" value="PfkB"/>
    <property type="match status" value="1"/>
</dbReference>
<comment type="caution">
    <text evidence="5">The sequence shown here is derived from an EMBL/GenBank/DDBJ whole genome shotgun (WGS) entry which is preliminary data.</text>
</comment>
<dbReference type="AlphaFoldDB" id="A0A4Z0V9A9"/>
<dbReference type="CDD" id="cd01167">
    <property type="entry name" value="bac_FRK"/>
    <property type="match status" value="1"/>
</dbReference>
<dbReference type="RefSeq" id="WP_135471359.1">
    <property type="nucleotide sequence ID" value="NZ_CASCNC010000057.1"/>
</dbReference>
<evidence type="ECO:0000256" key="2">
    <source>
        <dbReference type="ARBA" id="ARBA00022679"/>
    </source>
</evidence>
<dbReference type="GO" id="GO:0016301">
    <property type="term" value="F:kinase activity"/>
    <property type="evidence" value="ECO:0007669"/>
    <property type="project" value="UniProtKB-KW"/>
</dbReference>
<dbReference type="InterPro" id="IPR002173">
    <property type="entry name" value="Carboh/pur_kinase_PfkB_CS"/>
</dbReference>
<evidence type="ECO:0000313" key="6">
    <source>
        <dbReference type="Proteomes" id="UP000297635"/>
    </source>
</evidence>
<accession>A0A4Z0V9A9</accession>
<evidence type="ECO:0000256" key="1">
    <source>
        <dbReference type="ARBA" id="ARBA00010688"/>
    </source>
</evidence>
<proteinExistence type="inferred from homology"/>
<gene>
    <name evidence="5" type="ORF">EZ315_06480</name>
</gene>
<dbReference type="SUPFAM" id="SSF53613">
    <property type="entry name" value="Ribokinase-like"/>
    <property type="match status" value="1"/>
</dbReference>